<comment type="caution">
    <text evidence="1">The sequence shown here is derived from an EMBL/GenBank/DDBJ whole genome shotgun (WGS) entry which is preliminary data.</text>
</comment>
<proteinExistence type="predicted"/>
<dbReference type="EMBL" id="LGRX02028160">
    <property type="protein sequence ID" value="KAK3248368.1"/>
    <property type="molecule type" value="Genomic_DNA"/>
</dbReference>
<dbReference type="Proteomes" id="UP001190700">
    <property type="component" value="Unassembled WGS sequence"/>
</dbReference>
<keyword evidence="2" id="KW-1185">Reference proteome</keyword>
<protein>
    <submittedName>
        <fullName evidence="1">Uncharacterized protein</fullName>
    </submittedName>
</protein>
<dbReference type="AlphaFoldDB" id="A0AAE0C4P5"/>
<accession>A0AAE0C4P5</accession>
<name>A0AAE0C4P5_9CHLO</name>
<evidence type="ECO:0000313" key="2">
    <source>
        <dbReference type="Proteomes" id="UP001190700"/>
    </source>
</evidence>
<evidence type="ECO:0000313" key="1">
    <source>
        <dbReference type="EMBL" id="KAK3248368.1"/>
    </source>
</evidence>
<sequence length="145" mass="16526">MTSGKRPTPVGLLEQFNDMITKVHAGIDRKSGMHASPGQECWVEQNFEIFLDNVYNKTVAFQPLDPLSQEHTAAKRLCSMWIKQKLRNGNTKWKTQCVLPDECRQNDVGEAKLCTGCAPKVTANFMAMLHFDRNRRQWRVFLAAG</sequence>
<gene>
    <name evidence="1" type="ORF">CYMTET_42163</name>
</gene>
<reference evidence="1 2" key="1">
    <citation type="journal article" date="2015" name="Genome Biol. Evol.">
        <title>Comparative Genomics of a Bacterivorous Green Alga Reveals Evolutionary Causalities and Consequences of Phago-Mixotrophic Mode of Nutrition.</title>
        <authorList>
            <person name="Burns J.A."/>
            <person name="Paasch A."/>
            <person name="Narechania A."/>
            <person name="Kim E."/>
        </authorList>
    </citation>
    <scope>NUCLEOTIDE SEQUENCE [LARGE SCALE GENOMIC DNA]</scope>
    <source>
        <strain evidence="1 2">PLY_AMNH</strain>
    </source>
</reference>
<organism evidence="1 2">
    <name type="scientific">Cymbomonas tetramitiformis</name>
    <dbReference type="NCBI Taxonomy" id="36881"/>
    <lineage>
        <taxon>Eukaryota</taxon>
        <taxon>Viridiplantae</taxon>
        <taxon>Chlorophyta</taxon>
        <taxon>Pyramimonadophyceae</taxon>
        <taxon>Pyramimonadales</taxon>
        <taxon>Pyramimonadaceae</taxon>
        <taxon>Cymbomonas</taxon>
    </lineage>
</organism>